<dbReference type="CDD" id="cd00075">
    <property type="entry name" value="HATPase"/>
    <property type="match status" value="1"/>
</dbReference>
<dbReference type="Pfam" id="PF02518">
    <property type="entry name" value="HATPase_c"/>
    <property type="match status" value="1"/>
</dbReference>
<dbReference type="SUPFAM" id="SSF55781">
    <property type="entry name" value="GAF domain-like"/>
    <property type="match status" value="1"/>
</dbReference>
<dbReference type="InterPro" id="IPR036890">
    <property type="entry name" value="HATPase_C_sf"/>
</dbReference>
<evidence type="ECO:0000313" key="6">
    <source>
        <dbReference type="Proteomes" id="UP000288058"/>
    </source>
</evidence>
<dbReference type="OrthoDB" id="2521613at2"/>
<evidence type="ECO:0000259" key="4">
    <source>
        <dbReference type="PROSITE" id="PS50109"/>
    </source>
</evidence>
<evidence type="ECO:0000256" key="1">
    <source>
        <dbReference type="ARBA" id="ARBA00000085"/>
    </source>
</evidence>
<dbReference type="PROSITE" id="PS50109">
    <property type="entry name" value="HIS_KIN"/>
    <property type="match status" value="1"/>
</dbReference>
<dbReference type="Gene3D" id="3.30.450.40">
    <property type="match status" value="1"/>
</dbReference>
<dbReference type="InterPro" id="IPR004358">
    <property type="entry name" value="Sig_transdc_His_kin-like_C"/>
</dbReference>
<keyword evidence="5" id="KW-0808">Transferase</keyword>
<organism evidence="5 6">
    <name type="scientific">Idiomarina ramblicola</name>
    <dbReference type="NCBI Taxonomy" id="263724"/>
    <lineage>
        <taxon>Bacteria</taxon>
        <taxon>Pseudomonadati</taxon>
        <taxon>Pseudomonadota</taxon>
        <taxon>Gammaproteobacteria</taxon>
        <taxon>Alteromonadales</taxon>
        <taxon>Idiomarinaceae</taxon>
        <taxon>Idiomarina</taxon>
    </lineage>
</organism>
<dbReference type="InterPro" id="IPR029016">
    <property type="entry name" value="GAF-like_dom_sf"/>
</dbReference>
<dbReference type="Gene3D" id="1.10.287.130">
    <property type="match status" value="1"/>
</dbReference>
<dbReference type="Gene3D" id="3.30.565.10">
    <property type="entry name" value="Histidine kinase-like ATPase, C-terminal domain"/>
    <property type="match status" value="1"/>
</dbReference>
<reference evidence="6" key="1">
    <citation type="journal article" date="2018" name="Front. Microbiol.">
        <title>Genome-Based Analysis Reveals the Taxonomy and Diversity of the Family Idiomarinaceae.</title>
        <authorList>
            <person name="Liu Y."/>
            <person name="Lai Q."/>
            <person name="Shao Z."/>
        </authorList>
    </citation>
    <scope>NUCLEOTIDE SEQUENCE [LARGE SCALE GENOMIC DNA]</scope>
    <source>
        <strain evidence="6">R22</strain>
    </source>
</reference>
<comment type="caution">
    <text evidence="5">The sequence shown here is derived from an EMBL/GenBank/DDBJ whole genome shotgun (WGS) entry which is preliminary data.</text>
</comment>
<dbReference type="AlphaFoldDB" id="A0A432Z2B9"/>
<feature type="coiled-coil region" evidence="3">
    <location>
        <begin position="168"/>
        <end position="213"/>
    </location>
</feature>
<protein>
    <recommendedName>
        <fullName evidence="2">histidine kinase</fullName>
        <ecNumber evidence="2">2.7.13.3</ecNumber>
    </recommendedName>
</protein>
<sequence length="455" mass="50669">MNDALENILLDVSKSTDIDGGDLEKASGLILTSALKGLDISRVSIWLLQPDKKSMTAAKLIDEKSPDADVPILRKSELPEYFRALETERTIIANDARTHPATVELNNGYLQETGVYGLLDVPLRHKGEMIGVMCCESRKPSRRWSSDEVAFVGMLADIYGRAVSAAERETFENLLMRQNEQLESMVEERTQSLTKALDNFKQAQERLIETEKMAALGKLVAGVAHEVNTPLGISVTAVTHCEHRLKKLDQGFSDGSISRKQLHTFISNTFEAYQLLSSNLERAATLIQNFKKTAVDQSSFELVKCELNSYLHALILSLNPMVKKKKVTIDIDCDDRIVLSTYQGALAQIVTNLVSNTNDHAFAEADENHQIRILTKQEDNGVRFYFRDNGKGMDSETMKNIFEPFFTTSRQKGGSGLGLSIVYNLVTRKLKGEISVQSTPGEGTEFSFLLPDLPK</sequence>
<dbReference type="EC" id="2.7.13.3" evidence="2"/>
<keyword evidence="3" id="KW-0175">Coiled coil</keyword>
<evidence type="ECO:0000256" key="3">
    <source>
        <dbReference type="SAM" id="Coils"/>
    </source>
</evidence>
<feature type="domain" description="Histidine kinase" evidence="4">
    <location>
        <begin position="222"/>
        <end position="454"/>
    </location>
</feature>
<dbReference type="PANTHER" id="PTHR43065">
    <property type="entry name" value="SENSOR HISTIDINE KINASE"/>
    <property type="match status" value="1"/>
</dbReference>
<comment type="catalytic activity">
    <reaction evidence="1">
        <text>ATP + protein L-histidine = ADP + protein N-phospho-L-histidine.</text>
        <dbReference type="EC" id="2.7.13.3"/>
    </reaction>
</comment>
<dbReference type="PRINTS" id="PR00344">
    <property type="entry name" value="BCTRLSENSOR"/>
</dbReference>
<dbReference type="PANTHER" id="PTHR43065:SF47">
    <property type="match status" value="1"/>
</dbReference>
<dbReference type="GO" id="GO:0004673">
    <property type="term" value="F:protein histidine kinase activity"/>
    <property type="evidence" value="ECO:0007669"/>
    <property type="project" value="UniProtKB-EC"/>
</dbReference>
<dbReference type="InterPro" id="IPR003594">
    <property type="entry name" value="HATPase_dom"/>
</dbReference>
<gene>
    <name evidence="5" type="ORF">CWI78_03965</name>
</gene>
<dbReference type="EMBL" id="PIQC01000003">
    <property type="protein sequence ID" value="RUO71973.1"/>
    <property type="molecule type" value="Genomic_DNA"/>
</dbReference>
<dbReference type="SMART" id="SM00065">
    <property type="entry name" value="GAF"/>
    <property type="match status" value="1"/>
</dbReference>
<dbReference type="Pfam" id="PF01590">
    <property type="entry name" value="GAF"/>
    <property type="match status" value="1"/>
</dbReference>
<dbReference type="SUPFAM" id="SSF55874">
    <property type="entry name" value="ATPase domain of HSP90 chaperone/DNA topoisomerase II/histidine kinase"/>
    <property type="match status" value="1"/>
</dbReference>
<dbReference type="RefSeq" id="WP_126780493.1">
    <property type="nucleotide sequence ID" value="NZ_PIQC01000003.1"/>
</dbReference>
<dbReference type="InterPro" id="IPR005467">
    <property type="entry name" value="His_kinase_dom"/>
</dbReference>
<evidence type="ECO:0000313" key="5">
    <source>
        <dbReference type="EMBL" id="RUO71973.1"/>
    </source>
</evidence>
<dbReference type="Proteomes" id="UP000288058">
    <property type="component" value="Unassembled WGS sequence"/>
</dbReference>
<proteinExistence type="predicted"/>
<dbReference type="SMART" id="SM00387">
    <property type="entry name" value="HATPase_c"/>
    <property type="match status" value="1"/>
</dbReference>
<dbReference type="InterPro" id="IPR003018">
    <property type="entry name" value="GAF"/>
</dbReference>
<accession>A0A432Z2B9</accession>
<name>A0A432Z2B9_9GAMM</name>
<evidence type="ECO:0000256" key="2">
    <source>
        <dbReference type="ARBA" id="ARBA00012438"/>
    </source>
</evidence>
<keyword evidence="5" id="KW-0418">Kinase</keyword>
<keyword evidence="6" id="KW-1185">Reference proteome</keyword>